<feature type="domain" description="DUF5667" evidence="2">
    <location>
        <begin position="82"/>
        <end position="185"/>
    </location>
</feature>
<evidence type="ECO:0000259" key="2">
    <source>
        <dbReference type="Pfam" id="PF18915"/>
    </source>
</evidence>
<comment type="caution">
    <text evidence="3">The sequence shown here is derived from an EMBL/GenBank/DDBJ whole genome shotgun (WGS) entry which is preliminary data.</text>
</comment>
<sequence>MKVLRVIIGIVILLTLFVVVSVSPVYALEDPSLYYDWNTYSVDGNVLGLEINAQENVSDKPADADYKNFLQHDYFFNFAKDLAPGNPLYLLKRGEESAVSLFTFNREAKDRVRLEFAGERLSEMQKVASGRNVRALNSLARSYRGTMEAISEDLENLSKNGQDVTDFADRVDLEASRHNLVLEEVLLAAPDAATGGIKNAISASELAVDTVADVEDRPAVPEAVVSRLKATEALGILTPEEVGKIIDSETRKEARSEVRKYVNADLFPESDFKKFDETSLEKYPQGFYTVQEIKKFQELKELETQKPDEATIKSLQEFAKTYKAGDTVPGELRQWWVPTVRLEELQNTIRPDLINQDFLRNRPDYLQKYQEVVERIKPTKENAQYVNDLISKNPDLLNDPSYARLKALSDRFGFSEERRSMSQNQACGTGYHWASVPFMPNGGYCVPNYQFTAADSGYKENVCPSGYHRPSPGSACYADNPEAAASWMGSFQVAVGSCPSGYGWISETTNARGGYCAPRSISDGGFPNPVYTVGYCLPGQAFRDGKCETYNPPPANGCPSGSWWNGTNCIQQKTCDRGYYQDNSGECKQTTSGGSNLNNACPMPSTGCGNNSWWDYGTCSCRSTTTNNTNTSGTSRTSFCSNPPNCGPGYYVDNTCTCKPYSPTSGGQPGGPGAPFPGNSSAGSGAFGGGYDASGKYVGGSYGGYDSAGKYVGTGSSGGSGGTNYTNTSQSAPSGTPSRESQEAACRAGGGTCTGWYNNACSCITNNTTSTSPSVGCGSGYYWNGSNCAPSSQPTESQPPSQPPPPETSQPAPVPQEPPPSPPPAP</sequence>
<feature type="compositionally biased region" description="Pro residues" evidence="1">
    <location>
        <begin position="800"/>
        <end position="826"/>
    </location>
</feature>
<name>A0A0G0SYC1_9BACT</name>
<dbReference type="EMBL" id="LBZK01000037">
    <property type="protein sequence ID" value="KKR69769.1"/>
    <property type="molecule type" value="Genomic_DNA"/>
</dbReference>
<evidence type="ECO:0000256" key="1">
    <source>
        <dbReference type="SAM" id="MobiDB-lite"/>
    </source>
</evidence>
<feature type="region of interest" description="Disordered" evidence="1">
    <location>
        <begin position="788"/>
        <end position="826"/>
    </location>
</feature>
<dbReference type="AlphaFoldDB" id="A0A0G0SYC1"/>
<proteinExistence type="predicted"/>
<evidence type="ECO:0000313" key="3">
    <source>
        <dbReference type="EMBL" id="KKR69769.1"/>
    </source>
</evidence>
<feature type="region of interest" description="Disordered" evidence="1">
    <location>
        <begin position="718"/>
        <end position="742"/>
    </location>
</feature>
<dbReference type="InterPro" id="IPR043725">
    <property type="entry name" value="DUF5667"/>
</dbReference>
<dbReference type="Proteomes" id="UP000034562">
    <property type="component" value="Unassembled WGS sequence"/>
</dbReference>
<accession>A0A0G0SYC1</accession>
<evidence type="ECO:0000313" key="4">
    <source>
        <dbReference type="Proteomes" id="UP000034562"/>
    </source>
</evidence>
<feature type="compositionally biased region" description="Polar residues" evidence="1">
    <location>
        <begin position="730"/>
        <end position="739"/>
    </location>
</feature>
<reference evidence="3 4" key="1">
    <citation type="journal article" date="2015" name="Nature">
        <title>rRNA introns, odd ribosomes, and small enigmatic genomes across a large radiation of phyla.</title>
        <authorList>
            <person name="Brown C.T."/>
            <person name="Hug L.A."/>
            <person name="Thomas B.C."/>
            <person name="Sharon I."/>
            <person name="Castelle C.J."/>
            <person name="Singh A."/>
            <person name="Wilkins M.J."/>
            <person name="Williams K.H."/>
            <person name="Banfield J.F."/>
        </authorList>
    </citation>
    <scope>NUCLEOTIDE SEQUENCE [LARGE SCALE GENOMIC DNA]</scope>
</reference>
<feature type="compositionally biased region" description="Low complexity" evidence="1">
    <location>
        <begin position="789"/>
        <end position="799"/>
    </location>
</feature>
<dbReference type="Pfam" id="PF18915">
    <property type="entry name" value="DUF5667"/>
    <property type="match status" value="1"/>
</dbReference>
<gene>
    <name evidence="3" type="ORF">UU12_C0037G0002</name>
</gene>
<dbReference type="STRING" id="1618563.UU12_C0037G0002"/>
<protein>
    <recommendedName>
        <fullName evidence="2">DUF5667 domain-containing protein</fullName>
    </recommendedName>
</protein>
<organism evidence="3 4">
    <name type="scientific">Candidatus Woesebacteria bacterium GW2011_GWA2_40_7b</name>
    <dbReference type="NCBI Taxonomy" id="1618563"/>
    <lineage>
        <taxon>Bacteria</taxon>
        <taxon>Candidatus Woeseibacteriota</taxon>
    </lineage>
</organism>